<dbReference type="GO" id="GO:0003700">
    <property type="term" value="F:DNA-binding transcription factor activity"/>
    <property type="evidence" value="ECO:0007669"/>
    <property type="project" value="TreeGrafter"/>
</dbReference>
<dbReference type="Pfam" id="PF13377">
    <property type="entry name" value="Peripla_BP_3"/>
    <property type="match status" value="1"/>
</dbReference>
<evidence type="ECO:0000256" key="2">
    <source>
        <dbReference type="ARBA" id="ARBA00023125"/>
    </source>
</evidence>
<dbReference type="InterPro" id="IPR000843">
    <property type="entry name" value="HTH_LacI"/>
</dbReference>
<accession>A0A917SXA4</accession>
<evidence type="ECO:0000256" key="1">
    <source>
        <dbReference type="ARBA" id="ARBA00023015"/>
    </source>
</evidence>
<dbReference type="Pfam" id="PF00356">
    <property type="entry name" value="LacI"/>
    <property type="match status" value="1"/>
</dbReference>
<sequence length="340" mass="35501">MVTATSSPGRPPGMHDVARVAGVSHQTVSRVVNGHPSVSPATRTRVLQAIADLGYRRNTAARALVTRRSRTLGVVTLSTTLFGPTSTLLSVEAAARRAGWFVSVASTVAVGPADLDPAFEHFADQAVEGVVVIAPHLAAARAAEALAGRVPLVMVADLPRGSGIRSVAVDQRGGARLAVRHLLELGHRDIAHLAGPDDYFDAHARTLGWRQELRAHGVRPGALAHGDWSAASGYRACQDLLAEGVPDAVFVGNDLMALGAVRALGEAGLDVPGDVSVVGFDDMDGSDYFGPPLTTVRQDFTALGRRAIELLQQLIDGATPPRAASIPAELVRRSSTAARG</sequence>
<reference evidence="5" key="2">
    <citation type="submission" date="2020-09" db="EMBL/GenBank/DDBJ databases">
        <authorList>
            <person name="Sun Q."/>
            <person name="Zhou Y."/>
        </authorList>
    </citation>
    <scope>NUCLEOTIDE SEQUENCE</scope>
    <source>
        <strain evidence="5">CGMCC 4.7308</strain>
    </source>
</reference>
<dbReference type="InterPro" id="IPR046335">
    <property type="entry name" value="LacI/GalR-like_sensor"/>
</dbReference>
<evidence type="ECO:0000313" key="5">
    <source>
        <dbReference type="EMBL" id="GGM02396.1"/>
    </source>
</evidence>
<dbReference type="GO" id="GO:0000976">
    <property type="term" value="F:transcription cis-regulatory region binding"/>
    <property type="evidence" value="ECO:0007669"/>
    <property type="project" value="TreeGrafter"/>
</dbReference>
<evidence type="ECO:0000259" key="4">
    <source>
        <dbReference type="PROSITE" id="PS50932"/>
    </source>
</evidence>
<evidence type="ECO:0000256" key="3">
    <source>
        <dbReference type="ARBA" id="ARBA00023163"/>
    </source>
</evidence>
<feature type="domain" description="HTH lacI-type" evidence="4">
    <location>
        <begin position="12"/>
        <end position="66"/>
    </location>
</feature>
<dbReference type="RefSeq" id="WP_188941682.1">
    <property type="nucleotide sequence ID" value="NZ_BMNA01000004.1"/>
</dbReference>
<dbReference type="SUPFAM" id="SSF47413">
    <property type="entry name" value="lambda repressor-like DNA-binding domains"/>
    <property type="match status" value="1"/>
</dbReference>
<dbReference type="PROSITE" id="PS00356">
    <property type="entry name" value="HTH_LACI_1"/>
    <property type="match status" value="1"/>
</dbReference>
<protein>
    <submittedName>
        <fullName evidence="5">LacI family transcriptional regulator</fullName>
    </submittedName>
</protein>
<dbReference type="InterPro" id="IPR028082">
    <property type="entry name" value="Peripla_BP_I"/>
</dbReference>
<keyword evidence="3" id="KW-0804">Transcription</keyword>
<keyword evidence="6" id="KW-1185">Reference proteome</keyword>
<dbReference type="SMART" id="SM00354">
    <property type="entry name" value="HTH_LACI"/>
    <property type="match status" value="1"/>
</dbReference>
<dbReference type="Proteomes" id="UP000655208">
    <property type="component" value="Unassembled WGS sequence"/>
</dbReference>
<keyword evidence="2" id="KW-0238">DNA-binding</keyword>
<name>A0A917SXA4_9ACTN</name>
<dbReference type="InterPro" id="IPR010982">
    <property type="entry name" value="Lambda_DNA-bd_dom_sf"/>
</dbReference>
<dbReference type="Gene3D" id="1.10.260.40">
    <property type="entry name" value="lambda repressor-like DNA-binding domains"/>
    <property type="match status" value="1"/>
</dbReference>
<dbReference type="CDD" id="cd01392">
    <property type="entry name" value="HTH_LacI"/>
    <property type="match status" value="1"/>
</dbReference>
<organism evidence="5 6">
    <name type="scientific">Nakamurella endophytica</name>
    <dbReference type="NCBI Taxonomy" id="1748367"/>
    <lineage>
        <taxon>Bacteria</taxon>
        <taxon>Bacillati</taxon>
        <taxon>Actinomycetota</taxon>
        <taxon>Actinomycetes</taxon>
        <taxon>Nakamurellales</taxon>
        <taxon>Nakamurellaceae</taxon>
        <taxon>Nakamurella</taxon>
    </lineage>
</organism>
<reference evidence="5" key="1">
    <citation type="journal article" date="2014" name="Int. J. Syst. Evol. Microbiol.">
        <title>Complete genome sequence of Corynebacterium casei LMG S-19264T (=DSM 44701T), isolated from a smear-ripened cheese.</title>
        <authorList>
            <consortium name="US DOE Joint Genome Institute (JGI-PGF)"/>
            <person name="Walter F."/>
            <person name="Albersmeier A."/>
            <person name="Kalinowski J."/>
            <person name="Ruckert C."/>
        </authorList>
    </citation>
    <scope>NUCLEOTIDE SEQUENCE</scope>
    <source>
        <strain evidence="5">CGMCC 4.7308</strain>
    </source>
</reference>
<keyword evidence="1" id="KW-0805">Transcription regulation</keyword>
<evidence type="ECO:0000313" key="6">
    <source>
        <dbReference type="Proteomes" id="UP000655208"/>
    </source>
</evidence>
<dbReference type="PANTHER" id="PTHR30146:SF109">
    <property type="entry name" value="HTH-TYPE TRANSCRIPTIONAL REGULATOR GALS"/>
    <property type="match status" value="1"/>
</dbReference>
<dbReference type="SUPFAM" id="SSF53822">
    <property type="entry name" value="Periplasmic binding protein-like I"/>
    <property type="match status" value="1"/>
</dbReference>
<dbReference type="CDD" id="cd01574">
    <property type="entry name" value="PBP1_LacI"/>
    <property type="match status" value="1"/>
</dbReference>
<dbReference type="Gene3D" id="3.40.50.2300">
    <property type="match status" value="2"/>
</dbReference>
<gene>
    <name evidence="5" type="ORF">GCM10011594_23100</name>
</gene>
<dbReference type="EMBL" id="BMNA01000004">
    <property type="protein sequence ID" value="GGM02396.1"/>
    <property type="molecule type" value="Genomic_DNA"/>
</dbReference>
<dbReference type="AlphaFoldDB" id="A0A917SXA4"/>
<proteinExistence type="predicted"/>
<dbReference type="PANTHER" id="PTHR30146">
    <property type="entry name" value="LACI-RELATED TRANSCRIPTIONAL REPRESSOR"/>
    <property type="match status" value="1"/>
</dbReference>
<dbReference type="PROSITE" id="PS50932">
    <property type="entry name" value="HTH_LACI_2"/>
    <property type="match status" value="1"/>
</dbReference>
<comment type="caution">
    <text evidence="5">The sequence shown here is derived from an EMBL/GenBank/DDBJ whole genome shotgun (WGS) entry which is preliminary data.</text>
</comment>